<keyword evidence="3" id="KW-1185">Reference proteome</keyword>
<gene>
    <name evidence="2" type="ORF">EDM56_13780</name>
</gene>
<comment type="caution">
    <text evidence="2">The sequence shown here is derived from an EMBL/GenBank/DDBJ whole genome shotgun (WGS) entry which is preliminary data.</text>
</comment>
<dbReference type="OrthoDB" id="9801625at2"/>
<organism evidence="2 3">
    <name type="scientific">Brevibacillus fluminis</name>
    <dbReference type="NCBI Taxonomy" id="511487"/>
    <lineage>
        <taxon>Bacteria</taxon>
        <taxon>Bacillati</taxon>
        <taxon>Bacillota</taxon>
        <taxon>Bacilli</taxon>
        <taxon>Bacillales</taxon>
        <taxon>Paenibacillaceae</taxon>
        <taxon>Brevibacillus</taxon>
    </lineage>
</organism>
<dbReference type="PANTHER" id="PTHR43437:SF3">
    <property type="entry name" value="HYDROXYACYL-THIOESTER DEHYDRATASE TYPE 2, MITOCHONDRIAL"/>
    <property type="match status" value="1"/>
</dbReference>
<name>A0A3M8DHX8_9BACL</name>
<protein>
    <submittedName>
        <fullName evidence="2">Enoyl-CoA hydratase</fullName>
    </submittedName>
</protein>
<dbReference type="Pfam" id="PF01575">
    <property type="entry name" value="MaoC_dehydratas"/>
    <property type="match status" value="1"/>
</dbReference>
<evidence type="ECO:0000259" key="1">
    <source>
        <dbReference type="Pfam" id="PF01575"/>
    </source>
</evidence>
<dbReference type="GO" id="GO:0019171">
    <property type="term" value="F:(3R)-hydroxyacyl-[acyl-carrier-protein] dehydratase activity"/>
    <property type="evidence" value="ECO:0007669"/>
    <property type="project" value="TreeGrafter"/>
</dbReference>
<dbReference type="EMBL" id="RHHQ01000011">
    <property type="protein sequence ID" value="RNB87644.1"/>
    <property type="molecule type" value="Genomic_DNA"/>
</dbReference>
<dbReference type="GO" id="GO:0006633">
    <property type="term" value="P:fatty acid biosynthetic process"/>
    <property type="evidence" value="ECO:0007669"/>
    <property type="project" value="TreeGrafter"/>
</dbReference>
<dbReference type="InterPro" id="IPR050965">
    <property type="entry name" value="UPF0336/Enoyl-CoA_hydratase"/>
</dbReference>
<dbReference type="Proteomes" id="UP000271031">
    <property type="component" value="Unassembled WGS sequence"/>
</dbReference>
<dbReference type="Gene3D" id="3.10.129.10">
    <property type="entry name" value="Hotdog Thioesterase"/>
    <property type="match status" value="1"/>
</dbReference>
<proteinExistence type="predicted"/>
<feature type="domain" description="MaoC-like" evidence="1">
    <location>
        <begin position="17"/>
        <end position="110"/>
    </location>
</feature>
<dbReference type="AlphaFoldDB" id="A0A3M8DHX8"/>
<dbReference type="InterPro" id="IPR029069">
    <property type="entry name" value="HotDog_dom_sf"/>
</dbReference>
<evidence type="ECO:0000313" key="2">
    <source>
        <dbReference type="EMBL" id="RNB87644.1"/>
    </source>
</evidence>
<accession>A0A3M8DHX8</accession>
<sequence>MQTILAEFFIGQSDVMQRTFTQEDVTLYITLTGDNNPVFTNQELIEKTKFGRPFVPGILTEGLVSEVITKKLPGTPAAVLQKELIFHHPVFVGDSVTAELQIIDIDYKRRWITEKITCYNQDGKEVVTGQVLIFVLTEE</sequence>
<dbReference type="PANTHER" id="PTHR43437">
    <property type="entry name" value="HYDROXYACYL-THIOESTER DEHYDRATASE TYPE 2, MITOCHONDRIAL-RELATED"/>
    <property type="match status" value="1"/>
</dbReference>
<dbReference type="RefSeq" id="WP_122918486.1">
    <property type="nucleotide sequence ID" value="NZ_RHHQ01000011.1"/>
</dbReference>
<dbReference type="InterPro" id="IPR002539">
    <property type="entry name" value="MaoC-like_dom"/>
</dbReference>
<evidence type="ECO:0000313" key="3">
    <source>
        <dbReference type="Proteomes" id="UP000271031"/>
    </source>
</evidence>
<reference evidence="2 3" key="1">
    <citation type="submission" date="2018-10" db="EMBL/GenBank/DDBJ databases">
        <title>Phylogenomics of Brevibacillus.</title>
        <authorList>
            <person name="Dunlap C."/>
        </authorList>
    </citation>
    <scope>NUCLEOTIDE SEQUENCE [LARGE SCALE GENOMIC DNA]</scope>
    <source>
        <strain evidence="2 3">JCM 15716</strain>
    </source>
</reference>
<dbReference type="SUPFAM" id="SSF54637">
    <property type="entry name" value="Thioesterase/thiol ester dehydrase-isomerase"/>
    <property type="match status" value="1"/>
</dbReference>